<evidence type="ECO:0000259" key="1">
    <source>
        <dbReference type="Pfam" id="PF00535"/>
    </source>
</evidence>
<dbReference type="PANTHER" id="PTHR43630">
    <property type="entry name" value="POLY-BETA-1,6-N-ACETYL-D-GLUCOSAMINE SYNTHASE"/>
    <property type="match status" value="1"/>
</dbReference>
<name>A0A9D1T475_9FIRM</name>
<sequence>MTWTLTMIVKNEEEGLAACLDSAAELFDDIVIVDTGSTDSTPDIAAGYTKRVYHLDWQDDFSMARNYALSLANTDYAVWLDGDDILPKNSLKDWRALPELIEREAPELVYLPYEMGGTPESPELVFDRERVIRLGCGLRFEGEVHEAIPPRGRLIRADARVRHMGINKKSREPGRNLRIFEKIAASGRALSPRECLYFARELRADGQTKRAAEYYKAAMSDSRAWQDIPASAAIELGDLVASSQGPEAAREYYLKSLAYGIPRQDALCKLGWSFLEEGRLSEAEYWYKKAASSGEKPGMSLIPRDFYGYIPNLQLCVIRDRLKDHAQAMRYNELAGAFRPEGREYLLNKEYFERIIGSGE</sequence>
<gene>
    <name evidence="2" type="ORF">IAD28_00055</name>
</gene>
<dbReference type="InterPro" id="IPR011990">
    <property type="entry name" value="TPR-like_helical_dom_sf"/>
</dbReference>
<dbReference type="AlphaFoldDB" id="A0A9D1T475"/>
<organism evidence="2 3">
    <name type="scientific">Candidatus Faeciplasma avium</name>
    <dbReference type="NCBI Taxonomy" id="2840798"/>
    <lineage>
        <taxon>Bacteria</taxon>
        <taxon>Bacillati</taxon>
        <taxon>Bacillota</taxon>
        <taxon>Clostridia</taxon>
        <taxon>Eubacteriales</taxon>
        <taxon>Oscillospiraceae</taxon>
        <taxon>Oscillospiraceae incertae sedis</taxon>
        <taxon>Candidatus Faeciplasma</taxon>
    </lineage>
</organism>
<dbReference type="Pfam" id="PF00535">
    <property type="entry name" value="Glycos_transf_2"/>
    <property type="match status" value="1"/>
</dbReference>
<dbReference type="SUPFAM" id="SSF81901">
    <property type="entry name" value="HCP-like"/>
    <property type="match status" value="1"/>
</dbReference>
<accession>A0A9D1T475</accession>
<dbReference type="InterPro" id="IPR001173">
    <property type="entry name" value="Glyco_trans_2-like"/>
</dbReference>
<reference evidence="2" key="2">
    <citation type="journal article" date="2021" name="PeerJ">
        <title>Extensive microbial diversity within the chicken gut microbiome revealed by metagenomics and culture.</title>
        <authorList>
            <person name="Gilroy R."/>
            <person name="Ravi A."/>
            <person name="Getino M."/>
            <person name="Pursley I."/>
            <person name="Horton D.L."/>
            <person name="Alikhan N.F."/>
            <person name="Baker D."/>
            <person name="Gharbi K."/>
            <person name="Hall N."/>
            <person name="Watson M."/>
            <person name="Adriaenssens E.M."/>
            <person name="Foster-Nyarko E."/>
            <person name="Jarju S."/>
            <person name="Secka A."/>
            <person name="Antonio M."/>
            <person name="Oren A."/>
            <person name="Chaudhuri R.R."/>
            <person name="La Ragione R."/>
            <person name="Hildebrand F."/>
            <person name="Pallen M.J."/>
        </authorList>
    </citation>
    <scope>NUCLEOTIDE SEQUENCE</scope>
    <source>
        <strain evidence="2">1370</strain>
    </source>
</reference>
<reference evidence="2" key="1">
    <citation type="submission" date="2020-10" db="EMBL/GenBank/DDBJ databases">
        <authorList>
            <person name="Gilroy R."/>
        </authorList>
    </citation>
    <scope>NUCLEOTIDE SEQUENCE</scope>
    <source>
        <strain evidence="2">1370</strain>
    </source>
</reference>
<dbReference type="SUPFAM" id="SSF53448">
    <property type="entry name" value="Nucleotide-diphospho-sugar transferases"/>
    <property type="match status" value="1"/>
</dbReference>
<evidence type="ECO:0000313" key="2">
    <source>
        <dbReference type="EMBL" id="HIV10078.1"/>
    </source>
</evidence>
<dbReference type="Gene3D" id="1.25.40.10">
    <property type="entry name" value="Tetratricopeptide repeat domain"/>
    <property type="match status" value="1"/>
</dbReference>
<feature type="domain" description="Glycosyltransferase 2-like" evidence="1">
    <location>
        <begin position="7"/>
        <end position="92"/>
    </location>
</feature>
<dbReference type="EMBL" id="DVOL01000002">
    <property type="protein sequence ID" value="HIV10078.1"/>
    <property type="molecule type" value="Genomic_DNA"/>
</dbReference>
<dbReference type="Proteomes" id="UP000823960">
    <property type="component" value="Unassembled WGS sequence"/>
</dbReference>
<evidence type="ECO:0000313" key="3">
    <source>
        <dbReference type="Proteomes" id="UP000823960"/>
    </source>
</evidence>
<dbReference type="Gene3D" id="3.90.550.10">
    <property type="entry name" value="Spore Coat Polysaccharide Biosynthesis Protein SpsA, Chain A"/>
    <property type="match status" value="1"/>
</dbReference>
<protein>
    <submittedName>
        <fullName evidence="2">Glycosyltransferase</fullName>
    </submittedName>
</protein>
<comment type="caution">
    <text evidence="2">The sequence shown here is derived from an EMBL/GenBank/DDBJ whole genome shotgun (WGS) entry which is preliminary data.</text>
</comment>
<dbReference type="InterPro" id="IPR029044">
    <property type="entry name" value="Nucleotide-diphossugar_trans"/>
</dbReference>
<dbReference type="PANTHER" id="PTHR43630:SF2">
    <property type="entry name" value="GLYCOSYLTRANSFERASE"/>
    <property type="match status" value="1"/>
</dbReference>
<proteinExistence type="predicted"/>